<dbReference type="CDD" id="cd09274">
    <property type="entry name" value="RNase_HI_RT_Ty3"/>
    <property type="match status" value="1"/>
</dbReference>
<dbReference type="AlphaFoldDB" id="A0A5N5QA86"/>
<evidence type="ECO:0000259" key="2">
    <source>
        <dbReference type="Pfam" id="PF03732"/>
    </source>
</evidence>
<dbReference type="Pfam" id="PF03732">
    <property type="entry name" value="Retrotrans_gag"/>
    <property type="match status" value="1"/>
</dbReference>
<dbReference type="Gene3D" id="3.10.10.10">
    <property type="entry name" value="HIV Type 1 Reverse Transcriptase, subunit A, domain 1"/>
    <property type="match status" value="2"/>
</dbReference>
<dbReference type="OrthoDB" id="1750432at2759"/>
<reference evidence="4 5" key="1">
    <citation type="journal article" date="2019" name="Fungal Biol. Biotechnol.">
        <title>Draft genome sequence of fastidious pathogen Ceratobasidium theobromae, which causes vascular-streak dieback in Theobroma cacao.</title>
        <authorList>
            <person name="Ali S.S."/>
            <person name="Asman A."/>
            <person name="Shao J."/>
            <person name="Firmansyah A.P."/>
            <person name="Susilo A.W."/>
            <person name="Rosmana A."/>
            <person name="McMahon P."/>
            <person name="Junaid M."/>
            <person name="Guest D."/>
            <person name="Kheng T.Y."/>
            <person name="Meinhardt L.W."/>
            <person name="Bailey B.A."/>
        </authorList>
    </citation>
    <scope>NUCLEOTIDE SEQUENCE [LARGE SCALE GENOMIC DNA]</scope>
    <source>
        <strain evidence="4 5">CT2</strain>
    </source>
</reference>
<feature type="domain" description="Reverse transcriptase" evidence="1">
    <location>
        <begin position="299"/>
        <end position="416"/>
    </location>
</feature>
<dbReference type="InterPro" id="IPR053134">
    <property type="entry name" value="RNA-dir_DNA_polymerase"/>
</dbReference>
<proteinExistence type="predicted"/>
<dbReference type="InterPro" id="IPR000477">
    <property type="entry name" value="RT_dom"/>
</dbReference>
<keyword evidence="5" id="KW-1185">Reference proteome</keyword>
<dbReference type="Proteomes" id="UP000383932">
    <property type="component" value="Unassembled WGS sequence"/>
</dbReference>
<dbReference type="InterPro" id="IPR043502">
    <property type="entry name" value="DNA/RNA_pol_sf"/>
</dbReference>
<dbReference type="InterPro" id="IPR043128">
    <property type="entry name" value="Rev_trsase/Diguanyl_cyclase"/>
</dbReference>
<dbReference type="Pfam" id="PF17919">
    <property type="entry name" value="RT_RNaseH_2"/>
    <property type="match status" value="1"/>
</dbReference>
<accession>A0A5N5QA86</accession>
<dbReference type="CDD" id="cd01647">
    <property type="entry name" value="RT_LTR"/>
    <property type="match status" value="1"/>
</dbReference>
<dbReference type="PANTHER" id="PTHR24559">
    <property type="entry name" value="TRANSPOSON TY3-I GAG-POL POLYPROTEIN"/>
    <property type="match status" value="1"/>
</dbReference>
<comment type="caution">
    <text evidence="4">The sequence shown here is derived from an EMBL/GenBank/DDBJ whole genome shotgun (WGS) entry which is preliminary data.</text>
</comment>
<gene>
    <name evidence="4" type="ORF">CTheo_8249</name>
</gene>
<evidence type="ECO:0000259" key="3">
    <source>
        <dbReference type="Pfam" id="PF17919"/>
    </source>
</evidence>
<organism evidence="4 5">
    <name type="scientific">Ceratobasidium theobromae</name>
    <dbReference type="NCBI Taxonomy" id="1582974"/>
    <lineage>
        <taxon>Eukaryota</taxon>
        <taxon>Fungi</taxon>
        <taxon>Dikarya</taxon>
        <taxon>Basidiomycota</taxon>
        <taxon>Agaricomycotina</taxon>
        <taxon>Agaricomycetes</taxon>
        <taxon>Cantharellales</taxon>
        <taxon>Ceratobasidiaceae</taxon>
        <taxon>Ceratobasidium</taxon>
    </lineage>
</organism>
<evidence type="ECO:0000259" key="1">
    <source>
        <dbReference type="Pfam" id="PF00078"/>
    </source>
</evidence>
<dbReference type="InterPro" id="IPR005162">
    <property type="entry name" value="Retrotrans_gag_dom"/>
</dbReference>
<dbReference type="EMBL" id="SSOP01000492">
    <property type="protein sequence ID" value="KAB5588311.1"/>
    <property type="molecule type" value="Genomic_DNA"/>
</dbReference>
<dbReference type="FunFam" id="3.10.20.370:FF:000001">
    <property type="entry name" value="Retrovirus-related Pol polyprotein from transposon 17.6-like protein"/>
    <property type="match status" value="1"/>
</dbReference>
<name>A0A5N5QA86_9AGAM</name>
<feature type="domain" description="Retrotransposon gag" evidence="2">
    <location>
        <begin position="32"/>
        <end position="120"/>
    </location>
</feature>
<dbReference type="PANTHER" id="PTHR24559:SF444">
    <property type="entry name" value="REVERSE TRANSCRIPTASE DOMAIN-CONTAINING PROTEIN"/>
    <property type="match status" value="1"/>
</dbReference>
<dbReference type="Gene3D" id="3.30.70.270">
    <property type="match status" value="1"/>
</dbReference>
<feature type="domain" description="Reverse transcriptase/retrotransposon-derived protein RNase H-like" evidence="3">
    <location>
        <begin position="437"/>
        <end position="531"/>
    </location>
</feature>
<dbReference type="SUPFAM" id="SSF56672">
    <property type="entry name" value="DNA/RNA polymerases"/>
    <property type="match status" value="1"/>
</dbReference>
<protein>
    <submittedName>
        <fullName evidence="4">Retrotransposable element Tf2</fullName>
    </submittedName>
</protein>
<dbReference type="Gene3D" id="3.10.20.370">
    <property type="match status" value="1"/>
</dbReference>
<dbReference type="InterPro" id="IPR041577">
    <property type="entry name" value="RT_RNaseH_2"/>
</dbReference>
<sequence>MLDCKTYFAANPSSFPSDESRIIFVLSTLKGGLAKQWGQYYLSQTHQGHMDGILVDWDAFETGFLSNWTDPAALLTAECKLGQLQQRGSANDYATEFYILLTHLEWDDSAYMAAFRKGLKSEVRAKLIEHSLSRPICTLDNLITTACLIDDALFTARKECQQHTGTSRISEDGQENDANPLINWRTLVITLPETEQGQIAEPPKAPAVPPEFQEFTQVFGEEFFTTLPPHCTYDCEIPLEEGKDVPYGPIYPMTPVESLVLKEQLDSELAAGKVRPSTSPAGAPVMFVKRADGCLSCKDLYKLDLRNGFNNVHIKEGDEWKTAFRTKYGHFKYTVMSFGLTNTPAVFQRLMNNIFRDLLDIYMIVNLDDILIFSNSEKEHLLHIKEVLHCLEANQLFCNPDKCFFLKDCIGYISLTITPEGISMEQEKIKAIREWPTPTTQATFDAIKAGISGEPTLAHPNENKPYFLKTDASGAAMEAVLSQRGEDGRLHPVAFMSSSFSPAEMNYDTHDKELLAIVRAFEDWRIFLEGTEQPQGHLIVAMLAGISHPGLLQLCYHIQARETVCKPDALSRRADHTDLEPSPQLMLPEEHFSVLAVDLSPDFFEELKEALLDDPSLEAIFEAMASEKLAPSIAQKFKDYKLEDGLLSYQGRIVAPDEVDLKRNCYLISTIPQWLDIRAMQEH</sequence>
<dbReference type="Pfam" id="PF00078">
    <property type="entry name" value="RVT_1"/>
    <property type="match status" value="1"/>
</dbReference>
<evidence type="ECO:0000313" key="4">
    <source>
        <dbReference type="EMBL" id="KAB5588311.1"/>
    </source>
</evidence>
<evidence type="ECO:0000313" key="5">
    <source>
        <dbReference type="Proteomes" id="UP000383932"/>
    </source>
</evidence>